<sequence>MLLKINLNYLFISLLLSAFLYPYLIHFLYKFQFREKIREELEHHKFKAGTPTMGGLGFVVITFIVNLLYNVDTWIIISLLTIFLIASIFGLLEDLFKSYAKSKARKAVRVKTYKLISKSKELNVLYKYLLLPWNLFRELARTLGSGDGVSGPIKSHVKLLMHLSLGSLIAFVSYYFLGWDSLNVPFLGSIYLGVFYPILITFLFVFTLNAVAITDGLDGLLAGLTLLILPVYWVIAHYLSYGSISNFIAILFGSLLVYLYFNVFPARVFMGDVGSYALASALFLIPFIMRVEFLLLITHFIPLFDGGISGNAQQLSVRLFKKRLFKMAPIHHHFEKIGWPETKVV</sequence>
<evidence type="ECO:0000313" key="8">
    <source>
        <dbReference type="EMBL" id="HHH14282.1"/>
    </source>
</evidence>
<dbReference type="AlphaFoldDB" id="A0A7V5J069"/>
<evidence type="ECO:0000256" key="1">
    <source>
        <dbReference type="ARBA" id="ARBA00004141"/>
    </source>
</evidence>
<gene>
    <name evidence="8" type="ORF">ENJ78_01080</name>
</gene>
<comment type="caution">
    <text evidence="8">The sequence shown here is derived from an EMBL/GenBank/DDBJ whole genome shotgun (WGS) entry which is preliminary data.</text>
</comment>
<name>A0A7V5J069_UNCKA</name>
<dbReference type="InterPro" id="IPR018480">
    <property type="entry name" value="PNAcMuramoyl-5peptid_Trfase_CS"/>
</dbReference>
<dbReference type="GO" id="GO:0046872">
    <property type="term" value="F:metal ion binding"/>
    <property type="evidence" value="ECO:0007669"/>
    <property type="project" value="UniProtKB-KW"/>
</dbReference>
<keyword evidence="5 7" id="KW-0472">Membrane</keyword>
<evidence type="ECO:0000256" key="4">
    <source>
        <dbReference type="ARBA" id="ARBA00022989"/>
    </source>
</evidence>
<keyword evidence="6" id="KW-0460">Magnesium</keyword>
<evidence type="ECO:0000256" key="5">
    <source>
        <dbReference type="ARBA" id="ARBA00023136"/>
    </source>
</evidence>
<dbReference type="PANTHER" id="PTHR22926">
    <property type="entry name" value="PHOSPHO-N-ACETYLMURAMOYL-PENTAPEPTIDE-TRANSFERASE"/>
    <property type="match status" value="1"/>
</dbReference>
<evidence type="ECO:0000256" key="7">
    <source>
        <dbReference type="SAM" id="Phobius"/>
    </source>
</evidence>
<feature type="transmembrane region" description="Helical" evidence="7">
    <location>
        <begin position="219"/>
        <end position="238"/>
    </location>
</feature>
<dbReference type="Proteomes" id="UP000886106">
    <property type="component" value="Unassembled WGS sequence"/>
</dbReference>
<organism evidence="8">
    <name type="scientific">candidate division WWE3 bacterium</name>
    <dbReference type="NCBI Taxonomy" id="2053526"/>
    <lineage>
        <taxon>Bacteria</taxon>
        <taxon>Katanobacteria</taxon>
    </lineage>
</organism>
<feature type="transmembrane region" description="Helical" evidence="7">
    <location>
        <begin position="75"/>
        <end position="96"/>
    </location>
</feature>
<keyword evidence="2" id="KW-0808">Transferase</keyword>
<dbReference type="EMBL" id="DRNS01000080">
    <property type="protein sequence ID" value="HHH14282.1"/>
    <property type="molecule type" value="Genomic_DNA"/>
</dbReference>
<feature type="binding site" evidence="6">
    <location>
        <position position="272"/>
    </location>
    <ligand>
        <name>Mg(2+)</name>
        <dbReference type="ChEBI" id="CHEBI:18420"/>
    </ligand>
</feature>
<keyword evidence="4 7" id="KW-1133">Transmembrane helix</keyword>
<feature type="transmembrane region" description="Helical" evidence="7">
    <location>
        <begin position="50"/>
        <end position="69"/>
    </location>
</feature>
<feature type="transmembrane region" description="Helical" evidence="7">
    <location>
        <begin position="276"/>
        <end position="301"/>
    </location>
</feature>
<feature type="transmembrane region" description="Helical" evidence="7">
    <location>
        <begin position="244"/>
        <end position="264"/>
    </location>
</feature>
<comment type="subcellular location">
    <subcellularLocation>
        <location evidence="1">Membrane</location>
        <topology evidence="1">Multi-pass membrane protein</topology>
    </subcellularLocation>
</comment>
<accession>A0A7V5J069</accession>
<dbReference type="GO" id="GO:0071555">
    <property type="term" value="P:cell wall organization"/>
    <property type="evidence" value="ECO:0007669"/>
    <property type="project" value="TreeGrafter"/>
</dbReference>
<evidence type="ECO:0000256" key="3">
    <source>
        <dbReference type="ARBA" id="ARBA00022692"/>
    </source>
</evidence>
<feature type="transmembrane region" description="Helical" evidence="7">
    <location>
        <begin position="159"/>
        <end position="177"/>
    </location>
</feature>
<dbReference type="GO" id="GO:0044038">
    <property type="term" value="P:cell wall macromolecule biosynthetic process"/>
    <property type="evidence" value="ECO:0007669"/>
    <property type="project" value="TreeGrafter"/>
</dbReference>
<feature type="non-terminal residue" evidence="8">
    <location>
        <position position="345"/>
    </location>
</feature>
<dbReference type="Pfam" id="PF00953">
    <property type="entry name" value="Glycos_transf_4"/>
    <property type="match status" value="1"/>
</dbReference>
<evidence type="ECO:0000256" key="2">
    <source>
        <dbReference type="ARBA" id="ARBA00022679"/>
    </source>
</evidence>
<dbReference type="PROSITE" id="PS01347">
    <property type="entry name" value="MRAY_1"/>
    <property type="match status" value="1"/>
</dbReference>
<dbReference type="GO" id="GO:0016780">
    <property type="term" value="F:phosphotransferase activity, for other substituted phosphate groups"/>
    <property type="evidence" value="ECO:0007669"/>
    <property type="project" value="InterPro"/>
</dbReference>
<proteinExistence type="predicted"/>
<keyword evidence="3 7" id="KW-0812">Transmembrane</keyword>
<evidence type="ECO:0008006" key="9">
    <source>
        <dbReference type="Google" id="ProtNLM"/>
    </source>
</evidence>
<dbReference type="GO" id="GO:0005886">
    <property type="term" value="C:plasma membrane"/>
    <property type="evidence" value="ECO:0007669"/>
    <property type="project" value="TreeGrafter"/>
</dbReference>
<reference evidence="8" key="1">
    <citation type="journal article" date="2020" name="mSystems">
        <title>Genome- and Community-Level Interaction Insights into Carbon Utilization and Element Cycling Functions of Hydrothermarchaeota in Hydrothermal Sediment.</title>
        <authorList>
            <person name="Zhou Z."/>
            <person name="Liu Y."/>
            <person name="Xu W."/>
            <person name="Pan J."/>
            <person name="Luo Z.H."/>
            <person name="Li M."/>
        </authorList>
    </citation>
    <scope>NUCLEOTIDE SEQUENCE [LARGE SCALE GENOMIC DNA]</scope>
    <source>
        <strain evidence="8">HyVt-517</strain>
    </source>
</reference>
<feature type="transmembrane region" description="Helical" evidence="7">
    <location>
        <begin position="189"/>
        <end position="212"/>
    </location>
</feature>
<evidence type="ECO:0000256" key="6">
    <source>
        <dbReference type="PIRSR" id="PIRSR600715-1"/>
    </source>
</evidence>
<keyword evidence="6" id="KW-0479">Metal-binding</keyword>
<feature type="transmembrane region" description="Helical" evidence="7">
    <location>
        <begin position="6"/>
        <end position="29"/>
    </location>
</feature>
<dbReference type="InterPro" id="IPR000715">
    <property type="entry name" value="Glycosyl_transferase_4"/>
</dbReference>
<dbReference type="PANTHER" id="PTHR22926:SF5">
    <property type="entry name" value="PHOSPHO-N-ACETYLMURAMOYL-PENTAPEPTIDE-TRANSFERASE HOMOLOG"/>
    <property type="match status" value="1"/>
</dbReference>
<protein>
    <recommendedName>
        <fullName evidence="9">Phospho-N-acetylmuramoyl-pentapeptide-transferase</fullName>
    </recommendedName>
</protein>
<comment type="cofactor">
    <cofactor evidence="6">
        <name>Mg(2+)</name>
        <dbReference type="ChEBI" id="CHEBI:18420"/>
    </cofactor>
</comment>